<protein>
    <submittedName>
        <fullName evidence="4">Diaminopropionate ammonia-lyase</fullName>
        <ecNumber evidence="4">4.3.1.15</ecNumber>
    </submittedName>
</protein>
<dbReference type="EMBL" id="JAQIIO010000009">
    <property type="protein sequence ID" value="MDA5095336.1"/>
    <property type="molecule type" value="Genomic_DNA"/>
</dbReference>
<feature type="domain" description="Tryptophan synthase beta chain-like PALP" evidence="3">
    <location>
        <begin position="43"/>
        <end position="364"/>
    </location>
</feature>
<dbReference type="Proteomes" id="UP001528040">
    <property type="component" value="Unassembled WGS sequence"/>
</dbReference>
<keyword evidence="2" id="KW-0663">Pyridoxal phosphate</keyword>
<evidence type="ECO:0000256" key="2">
    <source>
        <dbReference type="ARBA" id="ARBA00022898"/>
    </source>
</evidence>
<keyword evidence="4" id="KW-0456">Lyase</keyword>
<dbReference type="RefSeq" id="WP_271055042.1">
    <property type="nucleotide sequence ID" value="NZ_JAQIIO010000009.1"/>
</dbReference>
<dbReference type="EC" id="4.3.1.15" evidence="4"/>
<dbReference type="NCBIfam" id="NF006058">
    <property type="entry name" value="PRK08206.1"/>
    <property type="match status" value="1"/>
</dbReference>
<accession>A0ABT4W498</accession>
<proteinExistence type="predicted"/>
<evidence type="ECO:0000259" key="3">
    <source>
        <dbReference type="Pfam" id="PF00291"/>
    </source>
</evidence>
<dbReference type="SUPFAM" id="SSF53686">
    <property type="entry name" value="Tryptophan synthase beta subunit-like PLP-dependent enzymes"/>
    <property type="match status" value="1"/>
</dbReference>
<gene>
    <name evidence="4" type="ORF">O2N63_14705</name>
</gene>
<name>A0ABT4W498_9RHOB</name>
<dbReference type="InterPro" id="IPR036052">
    <property type="entry name" value="TrpB-like_PALP_sf"/>
</dbReference>
<dbReference type="InterPro" id="IPR010081">
    <property type="entry name" value="DiNH2opropionate_NH3_lyase"/>
</dbReference>
<organism evidence="4 5">
    <name type="scientific">Aliiroseovarius salicola</name>
    <dbReference type="NCBI Taxonomy" id="3009082"/>
    <lineage>
        <taxon>Bacteria</taxon>
        <taxon>Pseudomonadati</taxon>
        <taxon>Pseudomonadota</taxon>
        <taxon>Alphaproteobacteria</taxon>
        <taxon>Rhodobacterales</taxon>
        <taxon>Paracoccaceae</taxon>
        <taxon>Aliiroseovarius</taxon>
    </lineage>
</organism>
<dbReference type="CDD" id="cd00640">
    <property type="entry name" value="Trp-synth-beta_II"/>
    <property type="match status" value="1"/>
</dbReference>
<dbReference type="InterPro" id="IPR001926">
    <property type="entry name" value="TrpB-like_PALP"/>
</dbReference>
<comment type="cofactor">
    <cofactor evidence="1">
        <name>pyridoxal 5'-phosphate</name>
        <dbReference type="ChEBI" id="CHEBI:597326"/>
    </cofactor>
</comment>
<keyword evidence="5" id="KW-1185">Reference proteome</keyword>
<evidence type="ECO:0000313" key="5">
    <source>
        <dbReference type="Proteomes" id="UP001528040"/>
    </source>
</evidence>
<dbReference type="Gene3D" id="3.40.50.1100">
    <property type="match status" value="2"/>
</dbReference>
<dbReference type="PANTHER" id="PTHR42937:SF1">
    <property type="entry name" value="DIAMINOPROPIONATE AMMONIA-LYASE"/>
    <property type="match status" value="1"/>
</dbReference>
<reference evidence="4 5" key="1">
    <citation type="submission" date="2023-01" db="EMBL/GenBank/DDBJ databases">
        <authorList>
            <person name="Yoon J.-W."/>
        </authorList>
    </citation>
    <scope>NUCLEOTIDE SEQUENCE [LARGE SCALE GENOMIC DNA]</scope>
    <source>
        <strain evidence="4 5">KMU-50</strain>
    </source>
</reference>
<dbReference type="PANTHER" id="PTHR42937">
    <property type="match status" value="1"/>
</dbReference>
<dbReference type="NCBIfam" id="TIGR01747">
    <property type="entry name" value="diampropi_NH3ly"/>
    <property type="match status" value="1"/>
</dbReference>
<comment type="caution">
    <text evidence="4">The sequence shown here is derived from an EMBL/GenBank/DDBJ whole genome shotgun (WGS) entry which is preliminary data.</text>
</comment>
<evidence type="ECO:0000313" key="4">
    <source>
        <dbReference type="EMBL" id="MDA5095336.1"/>
    </source>
</evidence>
<dbReference type="Pfam" id="PF00291">
    <property type="entry name" value="PALP"/>
    <property type="match status" value="1"/>
</dbReference>
<evidence type="ECO:0000256" key="1">
    <source>
        <dbReference type="ARBA" id="ARBA00001933"/>
    </source>
</evidence>
<dbReference type="GO" id="GO:0008838">
    <property type="term" value="F:diaminopropionate ammonia-lyase activity"/>
    <property type="evidence" value="ECO:0007669"/>
    <property type="project" value="UniProtKB-EC"/>
</dbReference>
<sequence>MHNAFTTATLAYAQGNPQPSKAAFSVLSEQDFANSWAEITAWKGYAPTPLVSLAGIAENIGVGAIHYKHEGPRFGLGSFKALGGSYAALRVLARELTSRLGQEVTLADIRSGKYAGEIANITLVSATDGNHGRSLAWGCQRVGAPCRIYIHAEVSEGRAEAMRELGADVVRIDGDYDASVILAKTEAEENGWFVVSDTSWEGYTEPPRDVMAGYGVMTREACEALDKAPTHVFLQGGVGGLAASVAAGLRQYWGDAAPRVVIVEPDLAACLFDSAKAGQPTNVAIQEETIMAGLSCGEPSEMAWEILAEEASDFLTIPDNIVPPTVRLLARPEFGDEAVEAGESAVAGLAALIAVRQNAGLSAKLGLDAGSRVLLIGSEGVTDAAIFAAIMAENEKGIEHV</sequence>